<evidence type="ECO:0000313" key="3">
    <source>
        <dbReference type="Proteomes" id="UP000317093"/>
    </source>
</evidence>
<dbReference type="EMBL" id="CP036279">
    <property type="protein sequence ID" value="QDU64334.1"/>
    <property type="molecule type" value="Genomic_DNA"/>
</dbReference>
<name>A0A518BBG5_9BACT</name>
<dbReference type="SUPFAM" id="SSF54523">
    <property type="entry name" value="Pili subunits"/>
    <property type="match status" value="1"/>
</dbReference>
<dbReference type="Gene3D" id="3.30.700.10">
    <property type="entry name" value="Glycoprotein, Type 4 Pilin"/>
    <property type="match status" value="1"/>
</dbReference>
<dbReference type="PANTHER" id="PTHR30093:SF2">
    <property type="entry name" value="TYPE II SECRETION SYSTEM PROTEIN H"/>
    <property type="match status" value="1"/>
</dbReference>
<keyword evidence="3" id="KW-1185">Reference proteome</keyword>
<accession>A0A518BBG5</accession>
<reference evidence="2 3" key="1">
    <citation type="submission" date="2019-02" db="EMBL/GenBank/DDBJ databases">
        <title>Deep-cultivation of Planctomycetes and their phenomic and genomic characterization uncovers novel biology.</title>
        <authorList>
            <person name="Wiegand S."/>
            <person name="Jogler M."/>
            <person name="Boedeker C."/>
            <person name="Pinto D."/>
            <person name="Vollmers J."/>
            <person name="Rivas-Marin E."/>
            <person name="Kohn T."/>
            <person name="Peeters S.H."/>
            <person name="Heuer A."/>
            <person name="Rast P."/>
            <person name="Oberbeckmann S."/>
            <person name="Bunk B."/>
            <person name="Jeske O."/>
            <person name="Meyerdierks A."/>
            <person name="Storesund J.E."/>
            <person name="Kallscheuer N."/>
            <person name="Luecker S."/>
            <person name="Lage O.M."/>
            <person name="Pohl T."/>
            <person name="Merkel B.J."/>
            <person name="Hornburger P."/>
            <person name="Mueller R.-W."/>
            <person name="Bruemmer F."/>
            <person name="Labrenz M."/>
            <person name="Spormann A.M."/>
            <person name="Op den Camp H."/>
            <person name="Overmann J."/>
            <person name="Amann R."/>
            <person name="Jetten M.S.M."/>
            <person name="Mascher T."/>
            <person name="Medema M.H."/>
            <person name="Devos D.P."/>
            <person name="Kaster A.-K."/>
            <person name="Ovreas L."/>
            <person name="Rohde M."/>
            <person name="Galperin M.Y."/>
            <person name="Jogler C."/>
        </authorList>
    </citation>
    <scope>NUCLEOTIDE SEQUENCE [LARGE SCALE GENOMIC DNA]</scope>
    <source>
        <strain evidence="2 3">Pan216</strain>
    </source>
</reference>
<protein>
    <submittedName>
        <fullName evidence="2">Type II secretion system protein G</fullName>
    </submittedName>
</protein>
<gene>
    <name evidence="2" type="primary">pulG_16</name>
    <name evidence="2" type="ORF">Pan216_52240</name>
</gene>
<evidence type="ECO:0000259" key="1">
    <source>
        <dbReference type="Pfam" id="PF07596"/>
    </source>
</evidence>
<dbReference type="Pfam" id="PF07596">
    <property type="entry name" value="SBP_bac_10"/>
    <property type="match status" value="1"/>
</dbReference>
<dbReference type="Proteomes" id="UP000317093">
    <property type="component" value="Chromosome"/>
</dbReference>
<organism evidence="2 3">
    <name type="scientific">Kolteria novifilia</name>
    <dbReference type="NCBI Taxonomy" id="2527975"/>
    <lineage>
        <taxon>Bacteria</taxon>
        <taxon>Pseudomonadati</taxon>
        <taxon>Planctomycetota</taxon>
        <taxon>Planctomycetia</taxon>
        <taxon>Kolteriales</taxon>
        <taxon>Kolteriaceae</taxon>
        <taxon>Kolteria</taxon>
    </lineage>
</organism>
<dbReference type="InterPro" id="IPR012902">
    <property type="entry name" value="N_methyl_site"/>
</dbReference>
<sequence length="312" mass="33499">MKNRRGFTLVELLVVIAIIGVLVALLLPAVQQARESARRMQCTSNLKQMGAALHNYHDAHGKFPPGFITDTGWAWGSFLLPYLDRMDLYDRLNVNGIMDVRSSNPTLRDLCRTKLPIYLCPSDSPGSKVSQNPHGPVNILGTGGNQIGLSNYLGISGTFDIRCWSTNVDGIFYFNSAIGIPDITDGTSKTIAIGERAVSTNNTSAARGANWAGTSSPSTKCWDNSGGNPPDHIRFRETTLLATRAGWSLINTPAGYTRGASSLHPGGANFLLADGAVTFISDVIDSSNNSGANMSTYQRLGSRNDGKIVDAF</sequence>
<dbReference type="PANTHER" id="PTHR30093">
    <property type="entry name" value="GENERAL SECRETION PATHWAY PROTEIN G"/>
    <property type="match status" value="1"/>
</dbReference>
<dbReference type="AlphaFoldDB" id="A0A518BBG5"/>
<dbReference type="InterPro" id="IPR011453">
    <property type="entry name" value="DUF1559"/>
</dbReference>
<dbReference type="NCBIfam" id="TIGR02532">
    <property type="entry name" value="IV_pilin_GFxxxE"/>
    <property type="match status" value="1"/>
</dbReference>
<feature type="domain" description="DUF1559" evidence="1">
    <location>
        <begin position="31"/>
        <end position="286"/>
    </location>
</feature>
<dbReference type="InterPro" id="IPR027558">
    <property type="entry name" value="Pre_pil_HX9DG_C"/>
</dbReference>
<dbReference type="NCBIfam" id="TIGR04294">
    <property type="entry name" value="pre_pil_HX9DG"/>
    <property type="match status" value="1"/>
</dbReference>
<dbReference type="PROSITE" id="PS00409">
    <property type="entry name" value="PROKAR_NTER_METHYL"/>
    <property type="match status" value="1"/>
</dbReference>
<evidence type="ECO:0000313" key="2">
    <source>
        <dbReference type="EMBL" id="QDU64334.1"/>
    </source>
</evidence>
<dbReference type="Pfam" id="PF07963">
    <property type="entry name" value="N_methyl"/>
    <property type="match status" value="1"/>
</dbReference>
<dbReference type="InterPro" id="IPR045584">
    <property type="entry name" value="Pilin-like"/>
</dbReference>
<dbReference type="RefSeq" id="WP_145262468.1">
    <property type="nucleotide sequence ID" value="NZ_CP036279.1"/>
</dbReference>
<dbReference type="OrthoDB" id="210622at2"/>
<proteinExistence type="predicted"/>
<dbReference type="KEGG" id="knv:Pan216_52240"/>